<dbReference type="GO" id="GO:0008410">
    <property type="term" value="F:CoA-transferase activity"/>
    <property type="evidence" value="ECO:0007669"/>
    <property type="project" value="InterPro"/>
</dbReference>
<keyword evidence="1" id="KW-0472">Membrane</keyword>
<organism evidence="2">
    <name type="scientific">marine sediment metagenome</name>
    <dbReference type="NCBI Taxonomy" id="412755"/>
    <lineage>
        <taxon>unclassified sequences</taxon>
        <taxon>metagenomes</taxon>
        <taxon>ecological metagenomes</taxon>
    </lineage>
</organism>
<gene>
    <name evidence="2" type="ORF">S06H3_15179</name>
</gene>
<dbReference type="PANTHER" id="PTHR43293">
    <property type="entry name" value="ACETATE COA-TRANSFERASE YDIF"/>
    <property type="match status" value="1"/>
</dbReference>
<evidence type="ECO:0000256" key="1">
    <source>
        <dbReference type="SAM" id="Phobius"/>
    </source>
</evidence>
<feature type="non-terminal residue" evidence="2">
    <location>
        <position position="1"/>
    </location>
</feature>
<dbReference type="SUPFAM" id="SSF100950">
    <property type="entry name" value="NagB/RpiA/CoA transferase-like"/>
    <property type="match status" value="1"/>
</dbReference>
<dbReference type="InterPro" id="IPR004165">
    <property type="entry name" value="CoA_trans_fam_I"/>
</dbReference>
<keyword evidence="1" id="KW-0812">Transmembrane</keyword>
<sequence length="184" mass="19955">HLLETGGIDATLLELPMAVADLRVMYQTSMNAGLMESFSILGHKKIYTKAFLGAAQLDRFGNLNSTCIGDYWHPTVRFSGSGGGGDAACLAAEVIIFMQHEKRRFVEKVDYLTSPGWLSGPEARGKTGLHRGGPSAVVTNLGIMRFDVKIFSGGILLMNLPICVFFVASMLSIGMLFRLPKLKA</sequence>
<dbReference type="InterPro" id="IPR037171">
    <property type="entry name" value="NagB/RpiA_transferase-like"/>
</dbReference>
<name>X1KMD7_9ZZZZ</name>
<dbReference type="PANTHER" id="PTHR43293:SF3">
    <property type="entry name" value="CHOLESTEROL RING-CLEAVING HYDROLASE IPDB SUBUNIT"/>
    <property type="match status" value="1"/>
</dbReference>
<dbReference type="AlphaFoldDB" id="X1KMD7"/>
<dbReference type="Pfam" id="PF01144">
    <property type="entry name" value="CoA_trans"/>
    <property type="match status" value="1"/>
</dbReference>
<dbReference type="Gene3D" id="3.40.1080.10">
    <property type="entry name" value="Glutaconate Coenzyme A-transferase"/>
    <property type="match status" value="1"/>
</dbReference>
<reference evidence="2" key="1">
    <citation type="journal article" date="2014" name="Front. Microbiol.">
        <title>High frequency of phylogenetically diverse reductive dehalogenase-homologous genes in deep subseafloor sedimentary metagenomes.</title>
        <authorList>
            <person name="Kawai M."/>
            <person name="Futagami T."/>
            <person name="Toyoda A."/>
            <person name="Takaki Y."/>
            <person name="Nishi S."/>
            <person name="Hori S."/>
            <person name="Arai W."/>
            <person name="Tsubouchi T."/>
            <person name="Morono Y."/>
            <person name="Uchiyama I."/>
            <person name="Ito T."/>
            <person name="Fujiyama A."/>
            <person name="Inagaki F."/>
            <person name="Takami H."/>
        </authorList>
    </citation>
    <scope>NUCLEOTIDE SEQUENCE</scope>
    <source>
        <strain evidence="2">Expedition CK06-06</strain>
    </source>
</reference>
<proteinExistence type="predicted"/>
<comment type="caution">
    <text evidence="2">The sequence shown here is derived from an EMBL/GenBank/DDBJ whole genome shotgun (WGS) entry which is preliminary data.</text>
</comment>
<protein>
    <submittedName>
        <fullName evidence="2">Uncharacterized protein</fullName>
    </submittedName>
</protein>
<feature type="transmembrane region" description="Helical" evidence="1">
    <location>
        <begin position="150"/>
        <end position="177"/>
    </location>
</feature>
<dbReference type="EMBL" id="BARV01007457">
    <property type="protein sequence ID" value="GAI08247.1"/>
    <property type="molecule type" value="Genomic_DNA"/>
</dbReference>
<keyword evidence="1" id="KW-1133">Transmembrane helix</keyword>
<accession>X1KMD7</accession>
<evidence type="ECO:0000313" key="2">
    <source>
        <dbReference type="EMBL" id="GAI08247.1"/>
    </source>
</evidence>